<evidence type="ECO:0000256" key="4">
    <source>
        <dbReference type="ARBA" id="ARBA00022840"/>
    </source>
</evidence>
<dbReference type="InterPro" id="IPR008271">
    <property type="entry name" value="Ser/Thr_kinase_AS"/>
</dbReference>
<evidence type="ECO:0000313" key="8">
    <source>
        <dbReference type="EMBL" id="MEO3691164.1"/>
    </source>
</evidence>
<evidence type="ECO:0000256" key="1">
    <source>
        <dbReference type="ARBA" id="ARBA00022679"/>
    </source>
</evidence>
<keyword evidence="4 5" id="KW-0067">ATP-binding</keyword>
<dbReference type="Gene3D" id="1.25.40.10">
    <property type="entry name" value="Tetratricopeptide repeat domain"/>
    <property type="match status" value="2"/>
</dbReference>
<keyword evidence="9" id="KW-1185">Reference proteome</keyword>
<evidence type="ECO:0000256" key="3">
    <source>
        <dbReference type="ARBA" id="ARBA00022777"/>
    </source>
</evidence>
<dbReference type="SMART" id="SM00220">
    <property type="entry name" value="S_TKc"/>
    <property type="match status" value="1"/>
</dbReference>
<evidence type="ECO:0000256" key="5">
    <source>
        <dbReference type="PROSITE-ProRule" id="PRU10141"/>
    </source>
</evidence>
<name>A0ABV0G0C7_9BURK</name>
<accession>A0ABV0G0C7</accession>
<dbReference type="SUPFAM" id="SSF48452">
    <property type="entry name" value="TPR-like"/>
    <property type="match status" value="2"/>
</dbReference>
<gene>
    <name evidence="8" type="ORF">ABDJ85_06750</name>
</gene>
<evidence type="ECO:0000256" key="6">
    <source>
        <dbReference type="SAM" id="MobiDB-lite"/>
    </source>
</evidence>
<dbReference type="Gene3D" id="1.10.510.10">
    <property type="entry name" value="Transferase(Phosphotransferase) domain 1"/>
    <property type="match status" value="1"/>
</dbReference>
<keyword evidence="3 8" id="KW-0418">Kinase</keyword>
<feature type="binding site" evidence="5">
    <location>
        <position position="114"/>
    </location>
    <ligand>
        <name>ATP</name>
        <dbReference type="ChEBI" id="CHEBI:30616"/>
    </ligand>
</feature>
<sequence length="920" mass="99942">MTLPCPPHRWSRFSELLDALMALPEAERDAWLAVLPDADADLLPALTAVRAGLSQEADGFLSGRPQLPPSSPGHHAGQHIGPYELLRELGQGGMGVVWLARRADGAYAREVALKLPHAHLLAGAVRERFDRERDILAALNHPHIARFYDAGLAADGQPYLALEAVHGRPITDWCREQQLPLAARLDLFAQMADAVSHAHGQLIAHRDLKPANVLVTPEGEVKLLDFGIAKLLAAEDGVATDSTALTRAHGLLATPRYAAPEQLEGGPVSVATDVYALGLMLFELLTDTPPTAGHAPPPPSRAVQDPARRRLLRGDLDAIVDRSLQPRPQDRYASVAALADDLQRHRAHRPIQARHLSAWSLAWRYARRHRLLTALSAALLLTLIGGSAGIAWQAHEARAQARRAEAVKDFLLGVFSAADPRLPGGKPNGQTTAKTLLDRSAARIDEQFAADPDLRIELLRTAADVYRELGEDEAYEALQQRQLALVVQRYGPLHDNVLDGQLEAAIRAYNRGDQARCRQLLAEADDSLRRASRDHSTLRAHWWMTRGICLRDQADQAEARLQAQQQAVALFAQVEPGQRGHVTALAELATEHSTQGRQMEAMAVNRQAIDMAEALPQRNEAELQTLHSNLALALQQGGDLAAAAAEFGKAADIAERTSGADFPTAWLPRSRQARTLHLSGDRDKAQALFGRLLAQIGTQSELRDAYTAGEDAGERLAAEGRPAEGLVLLRQAEAGYASSTQYEFDLRRVRRHIGDALARLGRHDEALATLQMALKAFEAADPPGRQSTAACRERLGRLLIDMGRLEPARTELQRVIDEAAVKTWSHVAIAQAGLARVALAQGDAPSAGQHSRAALATWDQLTGFRDVRMQAYLWRARAAVLASAGDAAGAQKLRDQALEAARRTDAPESPTVKDAGYVGL</sequence>
<dbReference type="Gene3D" id="3.30.200.20">
    <property type="entry name" value="Phosphorylase Kinase, domain 1"/>
    <property type="match status" value="1"/>
</dbReference>
<proteinExistence type="predicted"/>
<feature type="domain" description="Protein kinase" evidence="7">
    <location>
        <begin position="83"/>
        <end position="351"/>
    </location>
</feature>
<comment type="caution">
    <text evidence="8">The sequence shown here is derived from an EMBL/GenBank/DDBJ whole genome shotgun (WGS) entry which is preliminary data.</text>
</comment>
<dbReference type="InterPro" id="IPR000719">
    <property type="entry name" value="Prot_kinase_dom"/>
</dbReference>
<dbReference type="PROSITE" id="PS00107">
    <property type="entry name" value="PROTEIN_KINASE_ATP"/>
    <property type="match status" value="1"/>
</dbReference>
<reference evidence="8 9" key="1">
    <citation type="submission" date="2024-05" db="EMBL/GenBank/DDBJ databases">
        <title>Roseateles sp. DJS-2-20 16S ribosomal RNA gene Genome sequencing and assembly.</title>
        <authorList>
            <person name="Woo H."/>
        </authorList>
    </citation>
    <scope>NUCLEOTIDE SEQUENCE [LARGE SCALE GENOMIC DNA]</scope>
    <source>
        <strain evidence="8 9">DJS-2-20</strain>
    </source>
</reference>
<protein>
    <submittedName>
        <fullName evidence="8">Serine/threonine-protein kinase</fullName>
        <ecNumber evidence="8">2.7.11.1</ecNumber>
    </submittedName>
</protein>
<evidence type="ECO:0000256" key="2">
    <source>
        <dbReference type="ARBA" id="ARBA00022741"/>
    </source>
</evidence>
<dbReference type="InterPro" id="IPR011990">
    <property type="entry name" value="TPR-like_helical_dom_sf"/>
</dbReference>
<dbReference type="EMBL" id="JBDPZD010000002">
    <property type="protein sequence ID" value="MEO3691164.1"/>
    <property type="molecule type" value="Genomic_DNA"/>
</dbReference>
<evidence type="ECO:0000259" key="7">
    <source>
        <dbReference type="PROSITE" id="PS50011"/>
    </source>
</evidence>
<keyword evidence="1 8" id="KW-0808">Transferase</keyword>
<organism evidence="8 9">
    <name type="scientific">Roseateles paludis</name>
    <dbReference type="NCBI Taxonomy" id="3145238"/>
    <lineage>
        <taxon>Bacteria</taxon>
        <taxon>Pseudomonadati</taxon>
        <taxon>Pseudomonadota</taxon>
        <taxon>Betaproteobacteria</taxon>
        <taxon>Burkholderiales</taxon>
        <taxon>Sphaerotilaceae</taxon>
        <taxon>Roseateles</taxon>
    </lineage>
</organism>
<dbReference type="PROSITE" id="PS00108">
    <property type="entry name" value="PROTEIN_KINASE_ST"/>
    <property type="match status" value="1"/>
</dbReference>
<dbReference type="InterPro" id="IPR011009">
    <property type="entry name" value="Kinase-like_dom_sf"/>
</dbReference>
<dbReference type="EC" id="2.7.11.1" evidence="8"/>
<feature type="region of interest" description="Disordered" evidence="6">
    <location>
        <begin position="901"/>
        <end position="920"/>
    </location>
</feature>
<dbReference type="InterPro" id="IPR017441">
    <property type="entry name" value="Protein_kinase_ATP_BS"/>
</dbReference>
<dbReference type="Pfam" id="PF13424">
    <property type="entry name" value="TPR_12"/>
    <property type="match status" value="1"/>
</dbReference>
<dbReference type="PANTHER" id="PTHR43289">
    <property type="entry name" value="MITOGEN-ACTIVATED PROTEIN KINASE KINASE KINASE 20-RELATED"/>
    <property type="match status" value="1"/>
</dbReference>
<dbReference type="CDD" id="cd14014">
    <property type="entry name" value="STKc_PknB_like"/>
    <property type="match status" value="1"/>
</dbReference>
<dbReference type="RefSeq" id="WP_347704007.1">
    <property type="nucleotide sequence ID" value="NZ_JBDPZD010000002.1"/>
</dbReference>
<dbReference type="PANTHER" id="PTHR43289:SF34">
    <property type="entry name" value="SERINE_THREONINE-PROTEIN KINASE YBDM-RELATED"/>
    <property type="match status" value="1"/>
</dbReference>
<dbReference type="Proteomes" id="UP001495147">
    <property type="component" value="Unassembled WGS sequence"/>
</dbReference>
<keyword evidence="2 5" id="KW-0547">Nucleotide-binding</keyword>
<dbReference type="GO" id="GO:0004674">
    <property type="term" value="F:protein serine/threonine kinase activity"/>
    <property type="evidence" value="ECO:0007669"/>
    <property type="project" value="UniProtKB-EC"/>
</dbReference>
<dbReference type="Pfam" id="PF00069">
    <property type="entry name" value="Pkinase"/>
    <property type="match status" value="1"/>
</dbReference>
<dbReference type="PROSITE" id="PS50011">
    <property type="entry name" value="PROTEIN_KINASE_DOM"/>
    <property type="match status" value="1"/>
</dbReference>
<evidence type="ECO:0000313" key="9">
    <source>
        <dbReference type="Proteomes" id="UP001495147"/>
    </source>
</evidence>
<dbReference type="SUPFAM" id="SSF56112">
    <property type="entry name" value="Protein kinase-like (PK-like)"/>
    <property type="match status" value="1"/>
</dbReference>